<accession>A0ABY1NS52</accession>
<reference evidence="1 2" key="1">
    <citation type="submission" date="2017-05" db="EMBL/GenBank/DDBJ databases">
        <authorList>
            <person name="Varghese N."/>
            <person name="Submissions S."/>
        </authorList>
    </citation>
    <scope>NUCLEOTIDE SEQUENCE [LARGE SCALE GENOMIC DNA]</scope>
    <source>
        <strain evidence="1 2">DSM 15949</strain>
    </source>
</reference>
<dbReference type="InterPro" id="IPR029058">
    <property type="entry name" value="AB_hydrolase_fold"/>
</dbReference>
<dbReference type="PANTHER" id="PTHR36513">
    <property type="entry name" value="ABC TRANSMEMBRANE TYPE-1 DOMAIN-CONTAINING PROTEIN"/>
    <property type="match status" value="1"/>
</dbReference>
<evidence type="ECO:0000313" key="1">
    <source>
        <dbReference type="EMBL" id="SMP16820.1"/>
    </source>
</evidence>
<dbReference type="RefSeq" id="WP_155194850.1">
    <property type="nucleotide sequence ID" value="NZ_BAAAEA010000003.1"/>
</dbReference>
<proteinExistence type="predicted"/>
<keyword evidence="2" id="KW-1185">Reference proteome</keyword>
<dbReference type="Gene3D" id="3.40.50.1820">
    <property type="entry name" value="alpha/beta hydrolase"/>
    <property type="match status" value="1"/>
</dbReference>
<dbReference type="InterPro" id="IPR014586">
    <property type="entry name" value="UCP033909"/>
</dbReference>
<comment type="caution">
    <text evidence="1">The sequence shown here is derived from an EMBL/GenBank/DDBJ whole genome shotgun (WGS) entry which is preliminary data.</text>
</comment>
<dbReference type="SUPFAM" id="SSF53474">
    <property type="entry name" value="alpha/beta-Hydrolases"/>
    <property type="match status" value="1"/>
</dbReference>
<sequence>MFYWHAQIAEANLFPHLGRTAAIILMCMLVAACASRPVSGALEINSTPAEGAKVHDILVVTTRQRDAEPDTYFNGERSETVNFADVSISVPPAHKPGMIEWPRSLPGDPSKDFVARSAAYIDTRQDFRAQLNKRLSERPASDREAVLFIHGYNTLFAEGLYRFTQFVHDRDGQAVPVLFTWASRGQVQDYLYDLNSAAIARDALEETLLLLADSNARRISILAHSMGNWLLMETIRQMSESNRQKIGRKLEIAVLAAPDIDIDLFKSSLRKFGNPDKPFVIVISKDDRALRLSRALAGGVERVGAYSNDQELAALGAVVIDVTDLESNDAANHSKFAELAEFGPEIQQAVVSGGLSNTSSVTGPTNLGDDLSTFVGATAQTAVSLPIRIITAPITAVTGGY</sequence>
<dbReference type="PANTHER" id="PTHR36513:SF1">
    <property type="entry name" value="TRANSMEMBRANE PROTEIN"/>
    <property type="match status" value="1"/>
</dbReference>
<gene>
    <name evidence="1" type="ORF">SAMN06265374_1752</name>
</gene>
<dbReference type="InterPro" id="IPR010297">
    <property type="entry name" value="DUF900_hydrolase"/>
</dbReference>
<name>A0ABY1NS52_9HYPH</name>
<evidence type="ECO:0000313" key="2">
    <source>
        <dbReference type="Proteomes" id="UP001157914"/>
    </source>
</evidence>
<protein>
    <submittedName>
        <fullName evidence="1">Esterase/lipase superfamily enzyme</fullName>
    </submittedName>
</protein>
<dbReference type="Proteomes" id="UP001157914">
    <property type="component" value="Unassembled WGS sequence"/>
</dbReference>
<dbReference type="PIRSF" id="PIRSF033909">
    <property type="entry name" value="UCP033909"/>
    <property type="match status" value="1"/>
</dbReference>
<organism evidence="1 2">
    <name type="scientific">Roseibium denhamense</name>
    <dbReference type="NCBI Taxonomy" id="76305"/>
    <lineage>
        <taxon>Bacteria</taxon>
        <taxon>Pseudomonadati</taxon>
        <taxon>Pseudomonadota</taxon>
        <taxon>Alphaproteobacteria</taxon>
        <taxon>Hyphomicrobiales</taxon>
        <taxon>Stappiaceae</taxon>
        <taxon>Roseibium</taxon>
    </lineage>
</organism>
<dbReference type="EMBL" id="FXTT01000002">
    <property type="protein sequence ID" value="SMP16820.1"/>
    <property type="molecule type" value="Genomic_DNA"/>
</dbReference>
<dbReference type="Pfam" id="PF05990">
    <property type="entry name" value="DUF900"/>
    <property type="match status" value="1"/>
</dbReference>